<protein>
    <submittedName>
        <fullName evidence="2">Uncharacterized protein</fullName>
    </submittedName>
</protein>
<accession>A0A6J4TVX8</accession>
<gene>
    <name evidence="2" type="ORF">AVDCRST_MAG85-3898</name>
</gene>
<name>A0A6J4TVX8_9ACTN</name>
<evidence type="ECO:0000313" key="2">
    <source>
        <dbReference type="EMBL" id="CAA9533653.1"/>
    </source>
</evidence>
<sequence length="25" mass="2657">SRPGRRSPTPRCRTSRKPSSSSAAA</sequence>
<organism evidence="2">
    <name type="scientific">uncultured Solirubrobacteraceae bacterium</name>
    <dbReference type="NCBI Taxonomy" id="1162706"/>
    <lineage>
        <taxon>Bacteria</taxon>
        <taxon>Bacillati</taxon>
        <taxon>Actinomycetota</taxon>
        <taxon>Thermoleophilia</taxon>
        <taxon>Solirubrobacterales</taxon>
        <taxon>Solirubrobacteraceae</taxon>
        <taxon>environmental samples</taxon>
    </lineage>
</organism>
<feature type="region of interest" description="Disordered" evidence="1">
    <location>
        <begin position="1"/>
        <end position="25"/>
    </location>
</feature>
<feature type="non-terminal residue" evidence="2">
    <location>
        <position position="1"/>
    </location>
</feature>
<reference evidence="2" key="1">
    <citation type="submission" date="2020-02" db="EMBL/GenBank/DDBJ databases">
        <authorList>
            <person name="Meier V. D."/>
        </authorList>
    </citation>
    <scope>NUCLEOTIDE SEQUENCE</scope>
    <source>
        <strain evidence="2">AVDCRST_MAG85</strain>
    </source>
</reference>
<evidence type="ECO:0000256" key="1">
    <source>
        <dbReference type="SAM" id="MobiDB-lite"/>
    </source>
</evidence>
<proteinExistence type="predicted"/>
<feature type="non-terminal residue" evidence="2">
    <location>
        <position position="25"/>
    </location>
</feature>
<dbReference type="EMBL" id="CADCVT010000438">
    <property type="protein sequence ID" value="CAA9533653.1"/>
    <property type="molecule type" value="Genomic_DNA"/>
</dbReference>
<dbReference type="AlphaFoldDB" id="A0A6J4TVX8"/>